<evidence type="ECO:0000313" key="1">
    <source>
        <dbReference type="EMBL" id="ONI39782.1"/>
    </source>
</evidence>
<reference evidence="1" key="1">
    <citation type="submission" date="2016-08" db="EMBL/GenBank/DDBJ databases">
        <authorList>
            <person name="Ngugi D.K."/>
            <person name="Miyake S."/>
            <person name="Stingl U."/>
        </authorList>
    </citation>
    <scope>NUCLEOTIDE SEQUENCE</scope>
    <source>
        <strain evidence="1">SCG-B11WGA-EpuloA1</strain>
    </source>
</reference>
<dbReference type="EMBL" id="LJDB01000060">
    <property type="protein sequence ID" value="ONI39782.1"/>
    <property type="molecule type" value="Genomic_DNA"/>
</dbReference>
<keyword evidence="2" id="KW-1185">Reference proteome</keyword>
<protein>
    <submittedName>
        <fullName evidence="1">Uncharacterized protein</fullName>
    </submittedName>
</protein>
<gene>
    <name evidence="1" type="ORF">AN396_06920</name>
</gene>
<organism evidence="1 2">
    <name type="scientific">Candidatus Epulonipiscium fishelsonii</name>
    <dbReference type="NCBI Taxonomy" id="77094"/>
    <lineage>
        <taxon>Bacteria</taxon>
        <taxon>Bacillati</taxon>
        <taxon>Bacillota</taxon>
        <taxon>Clostridia</taxon>
        <taxon>Lachnospirales</taxon>
        <taxon>Lachnospiraceae</taxon>
        <taxon>Candidatus Epulonipiscium</taxon>
    </lineage>
</organism>
<sequence length="212" mass="25248">MQFNNTEVQGFAHAFMGMRNPMNSWALSDSYTDKNGKFIIGKKDMTLATKLIKSGSEHYKYLRQIHVWVDIEMPRYWWSEFDTYKFNNKNSTSTMHKLLNNKLPITKDMFVSHSLIDDVLDIVIIKLEELRQMYMGIIETPKDIDKNELLVSAKRLLPEGMEQLRTVDTNYAELRNIYHQRKHHRLTEEWIDTFCAWIKTLPYAQELIIMDY</sequence>
<comment type="caution">
    <text evidence="1">The sequence shown here is derived from an EMBL/GenBank/DDBJ whole genome shotgun (WGS) entry which is preliminary data.</text>
</comment>
<accession>A0ACC8XBG3</accession>
<dbReference type="Proteomes" id="UP000188605">
    <property type="component" value="Unassembled WGS sequence"/>
</dbReference>
<evidence type="ECO:0000313" key="2">
    <source>
        <dbReference type="Proteomes" id="UP000188605"/>
    </source>
</evidence>
<name>A0ACC8XBG3_9FIRM</name>
<proteinExistence type="predicted"/>